<gene>
    <name evidence="2" type="ORF">FZ934_01655</name>
</gene>
<evidence type="ECO:0000313" key="2">
    <source>
        <dbReference type="EMBL" id="QFY59259.1"/>
    </source>
</evidence>
<accession>A0A5Q0C6L4</accession>
<proteinExistence type="predicted"/>
<keyword evidence="3" id="KW-1185">Reference proteome</keyword>
<dbReference type="RefSeq" id="WP_153269638.1">
    <property type="nucleotide sequence ID" value="NZ_CP043498.1"/>
</dbReference>
<dbReference type="KEGG" id="rgr:FZ934_01655"/>
<sequence>MRAVIGVLAATLVIGGAAAAAEKQKMTGQELTALLGQGKELILGGPGKGYAGTLSLGADGKGKGQVKLDNGQVIPIEGVWAIKKDKFCRTWKGGRDAGKEICETWVKTGDKSVEVMVGKKDLGTNSWN</sequence>
<evidence type="ECO:0000313" key="3">
    <source>
        <dbReference type="Proteomes" id="UP000326881"/>
    </source>
</evidence>
<dbReference type="EMBL" id="CP043498">
    <property type="protein sequence ID" value="QFY59259.1"/>
    <property type="molecule type" value="Genomic_DNA"/>
</dbReference>
<dbReference type="AlphaFoldDB" id="A0A5Q0C6L4"/>
<name>A0A5Q0C6L4_9HYPH</name>
<reference evidence="2 3" key="1">
    <citation type="submission" date="2019-08" db="EMBL/GenBank/DDBJ databases">
        <title>Prosopis cineraria nodule microbiome.</title>
        <authorList>
            <person name="Ali R."/>
            <person name="Chaluvadi S.R."/>
            <person name="Wang X."/>
        </authorList>
    </citation>
    <scope>NUCLEOTIDE SEQUENCE [LARGE SCALE GENOMIC DNA]</scope>
    <source>
        <strain evidence="2 3">BG7</strain>
    </source>
</reference>
<evidence type="ECO:0008006" key="4">
    <source>
        <dbReference type="Google" id="ProtNLM"/>
    </source>
</evidence>
<keyword evidence="1" id="KW-0732">Signal</keyword>
<protein>
    <recommendedName>
        <fullName evidence="4">DUF995 domain-containing protein</fullName>
    </recommendedName>
</protein>
<dbReference type="OrthoDB" id="8393544at2"/>
<feature type="signal peptide" evidence="1">
    <location>
        <begin position="1"/>
        <end position="19"/>
    </location>
</feature>
<organism evidence="2 3">
    <name type="scientific">Rhizobium grahamii</name>
    <dbReference type="NCBI Taxonomy" id="1120045"/>
    <lineage>
        <taxon>Bacteria</taxon>
        <taxon>Pseudomonadati</taxon>
        <taxon>Pseudomonadota</taxon>
        <taxon>Alphaproteobacteria</taxon>
        <taxon>Hyphomicrobiales</taxon>
        <taxon>Rhizobiaceae</taxon>
        <taxon>Rhizobium/Agrobacterium group</taxon>
        <taxon>Rhizobium</taxon>
    </lineage>
</organism>
<evidence type="ECO:0000256" key="1">
    <source>
        <dbReference type="SAM" id="SignalP"/>
    </source>
</evidence>
<dbReference type="Proteomes" id="UP000326881">
    <property type="component" value="Chromosome"/>
</dbReference>
<feature type="chain" id="PRO_5024992984" description="DUF995 domain-containing protein" evidence="1">
    <location>
        <begin position="20"/>
        <end position="128"/>
    </location>
</feature>